<keyword evidence="6 7" id="KW-0503">Monooxygenase</keyword>
<name>A0A1G7W0Q9_9PSEU</name>
<dbReference type="InterPro" id="IPR017972">
    <property type="entry name" value="Cyt_P450_CS"/>
</dbReference>
<dbReference type="InterPro" id="IPR001128">
    <property type="entry name" value="Cyt_P450"/>
</dbReference>
<dbReference type="PRINTS" id="PR00359">
    <property type="entry name" value="BP450"/>
</dbReference>
<dbReference type="PROSITE" id="PS00086">
    <property type="entry name" value="CYTOCHROME_P450"/>
    <property type="match status" value="1"/>
</dbReference>
<evidence type="ECO:0000313" key="8">
    <source>
        <dbReference type="EMBL" id="SDG65501.1"/>
    </source>
</evidence>
<keyword evidence="3 7" id="KW-0479">Metal-binding</keyword>
<dbReference type="SUPFAM" id="SSF48264">
    <property type="entry name" value="Cytochrome P450"/>
    <property type="match status" value="1"/>
</dbReference>
<dbReference type="GO" id="GO:0004497">
    <property type="term" value="F:monooxygenase activity"/>
    <property type="evidence" value="ECO:0007669"/>
    <property type="project" value="UniProtKB-KW"/>
</dbReference>
<evidence type="ECO:0000313" key="9">
    <source>
        <dbReference type="Proteomes" id="UP000199623"/>
    </source>
</evidence>
<dbReference type="AlphaFoldDB" id="A0A1G7W0Q9"/>
<dbReference type="GO" id="GO:0020037">
    <property type="term" value="F:heme binding"/>
    <property type="evidence" value="ECO:0007669"/>
    <property type="project" value="InterPro"/>
</dbReference>
<dbReference type="GO" id="GO:0016705">
    <property type="term" value="F:oxidoreductase activity, acting on paired donors, with incorporation or reduction of molecular oxygen"/>
    <property type="evidence" value="ECO:0007669"/>
    <property type="project" value="InterPro"/>
</dbReference>
<accession>A0A1G7W0Q9</accession>
<evidence type="ECO:0000256" key="2">
    <source>
        <dbReference type="ARBA" id="ARBA00022617"/>
    </source>
</evidence>
<dbReference type="PANTHER" id="PTHR46696">
    <property type="entry name" value="P450, PUTATIVE (EUROFUNG)-RELATED"/>
    <property type="match status" value="1"/>
</dbReference>
<gene>
    <name evidence="8" type="ORF">SAMN05216553_11077</name>
</gene>
<sequence>MDTVRLGAGELSGDLLKDPHEVYARLRERGPVHWVRLPDGQEMWLVVGYEVARAALADARLSKDLTKIGASSFDQEFLGPHLLVSDPPQHTRLRRLVSKEFTPRRVEAMADGVRRQVAVLLDDVQAAGRADLVEDFAFPLSIGVICELLGVPAMDRESFRSWSNAINAPIGLAAKVDAFGQLKEYLGELVAAKRAEPGDDLLSALIRTTDEDSDRLTGAELRSMAYLLLSAGHETTVNLISNAVLTLIRHPDQLAALLADLSLVDGAVEEVLRFEGPIESATFRFALERMEIGGVTIETGDPVLVVLAAANRDETRFSAPERFVVRRDGGGHLGFGHGVHYCLGAPLARMEGRIAIRALLERFPSITLDVPFDELSWLPGTLLRGVRSLPVCWPDGVAKEEL</sequence>
<dbReference type="InterPro" id="IPR002397">
    <property type="entry name" value="Cyt_P450_B"/>
</dbReference>
<dbReference type="InterPro" id="IPR036396">
    <property type="entry name" value="Cyt_P450_sf"/>
</dbReference>
<keyword evidence="5 7" id="KW-0408">Iron</keyword>
<keyword evidence="2 7" id="KW-0349">Heme</keyword>
<dbReference type="Gene3D" id="1.10.630.10">
    <property type="entry name" value="Cytochrome P450"/>
    <property type="match status" value="1"/>
</dbReference>
<organism evidence="8 9">
    <name type="scientific">Lentzea fradiae</name>
    <dbReference type="NCBI Taxonomy" id="200378"/>
    <lineage>
        <taxon>Bacteria</taxon>
        <taxon>Bacillati</taxon>
        <taxon>Actinomycetota</taxon>
        <taxon>Actinomycetes</taxon>
        <taxon>Pseudonocardiales</taxon>
        <taxon>Pseudonocardiaceae</taxon>
        <taxon>Lentzea</taxon>
    </lineage>
</organism>
<protein>
    <submittedName>
        <fullName evidence="8">Cytochrome P450</fullName>
    </submittedName>
</protein>
<evidence type="ECO:0000256" key="6">
    <source>
        <dbReference type="ARBA" id="ARBA00023033"/>
    </source>
</evidence>
<dbReference type="PRINTS" id="PR00385">
    <property type="entry name" value="P450"/>
</dbReference>
<dbReference type="Proteomes" id="UP000199623">
    <property type="component" value="Unassembled WGS sequence"/>
</dbReference>
<dbReference type="PANTHER" id="PTHR46696:SF1">
    <property type="entry name" value="CYTOCHROME P450 YJIB-RELATED"/>
    <property type="match status" value="1"/>
</dbReference>
<dbReference type="STRING" id="200378.SAMN05216553_11077"/>
<evidence type="ECO:0000256" key="4">
    <source>
        <dbReference type="ARBA" id="ARBA00023002"/>
    </source>
</evidence>
<keyword evidence="9" id="KW-1185">Reference proteome</keyword>
<dbReference type="Pfam" id="PF00067">
    <property type="entry name" value="p450"/>
    <property type="match status" value="2"/>
</dbReference>
<dbReference type="OrthoDB" id="5500002at2"/>
<evidence type="ECO:0000256" key="3">
    <source>
        <dbReference type="ARBA" id="ARBA00022723"/>
    </source>
</evidence>
<comment type="similarity">
    <text evidence="1 7">Belongs to the cytochrome P450 family.</text>
</comment>
<keyword evidence="4 7" id="KW-0560">Oxidoreductase</keyword>
<evidence type="ECO:0000256" key="1">
    <source>
        <dbReference type="ARBA" id="ARBA00010617"/>
    </source>
</evidence>
<proteinExistence type="inferred from homology"/>
<evidence type="ECO:0000256" key="7">
    <source>
        <dbReference type="RuleBase" id="RU000461"/>
    </source>
</evidence>
<dbReference type="FunFam" id="1.10.630.10:FF:000018">
    <property type="entry name" value="Cytochrome P450 monooxygenase"/>
    <property type="match status" value="1"/>
</dbReference>
<dbReference type="EMBL" id="FNCC01000010">
    <property type="protein sequence ID" value="SDG65501.1"/>
    <property type="molecule type" value="Genomic_DNA"/>
</dbReference>
<dbReference type="GO" id="GO:0005506">
    <property type="term" value="F:iron ion binding"/>
    <property type="evidence" value="ECO:0007669"/>
    <property type="project" value="InterPro"/>
</dbReference>
<evidence type="ECO:0000256" key="5">
    <source>
        <dbReference type="ARBA" id="ARBA00023004"/>
    </source>
</evidence>
<dbReference type="RefSeq" id="WP_090052315.1">
    <property type="nucleotide sequence ID" value="NZ_FNCC01000010.1"/>
</dbReference>
<reference evidence="9" key="1">
    <citation type="submission" date="2016-10" db="EMBL/GenBank/DDBJ databases">
        <authorList>
            <person name="Varghese N."/>
            <person name="Submissions S."/>
        </authorList>
    </citation>
    <scope>NUCLEOTIDE SEQUENCE [LARGE SCALE GENOMIC DNA]</scope>
    <source>
        <strain evidence="9">CGMCC 4.3506</strain>
    </source>
</reference>
<dbReference type="CDD" id="cd11029">
    <property type="entry name" value="CYP107-like"/>
    <property type="match status" value="1"/>
</dbReference>